<evidence type="ECO:0000256" key="2">
    <source>
        <dbReference type="ARBA" id="ARBA00022803"/>
    </source>
</evidence>
<evidence type="ECO:0000313" key="5">
    <source>
        <dbReference type="EMBL" id="EAR93242.1"/>
    </source>
</evidence>
<evidence type="ECO:0000256" key="3">
    <source>
        <dbReference type="PROSITE-ProRule" id="PRU00339"/>
    </source>
</evidence>
<dbReference type="GeneID" id="7842442"/>
<evidence type="ECO:0000256" key="1">
    <source>
        <dbReference type="ARBA" id="ARBA00022737"/>
    </source>
</evidence>
<organism evidence="5 6">
    <name type="scientific">Tetrahymena thermophila (strain SB210)</name>
    <dbReference type="NCBI Taxonomy" id="312017"/>
    <lineage>
        <taxon>Eukaryota</taxon>
        <taxon>Sar</taxon>
        <taxon>Alveolata</taxon>
        <taxon>Ciliophora</taxon>
        <taxon>Intramacronucleata</taxon>
        <taxon>Oligohymenophorea</taxon>
        <taxon>Hymenostomatida</taxon>
        <taxon>Tetrahymenina</taxon>
        <taxon>Tetrahymenidae</taxon>
        <taxon>Tetrahymena</taxon>
    </lineage>
</organism>
<dbReference type="eggNOG" id="ENOG502SCMI">
    <property type="taxonomic scope" value="Eukaryota"/>
</dbReference>
<dbReference type="InterPro" id="IPR011990">
    <property type="entry name" value="TPR-like_helical_dom_sf"/>
</dbReference>
<dbReference type="InterPro" id="IPR019734">
    <property type="entry name" value="TPR_rpt"/>
</dbReference>
<keyword evidence="6" id="KW-1185">Reference proteome</keyword>
<dbReference type="Pfam" id="PF13424">
    <property type="entry name" value="TPR_12"/>
    <property type="match status" value="2"/>
</dbReference>
<sequence length="440" mass="50932">MSGEEQKDYEDINEHEEEEEEENLEKMHHGNMNEGEVQNNQVYNHPIDSNGYDGQQDNEINQNNIVDQISEDIEEKIKVFDEFVKGKSEEQTLNIRMHQLALAKILVFTHGKSHFKLVEAHTKLGIAYLNYKCYEQAIDHLTMALKKNGNLFGEIKDSQVYHADILTQLGKCYLEVQSYEDALELLTKANELYKTVKGENDLSSVPTLNCIAQCYTKMKDYDKAQETIALIYDIQSTHHSLRSEQIAMTMVEHAKILALRQDFIQAIEYQNRAIEVLIEIEYNRPEYVAELYQTLSTYQEKDGKVSDQVESLQKVKTLYKEIYGPTDKKVIKVKRQISMILLKNNQHDAALEELQEIEELESKVYGENSVQVAKTLRIIGTIKILTQGINEAQKYFSKAMKIFEENGMKNQVKEMKEKLKMTKDIKEKKGVGLKQGAYYE</sequence>
<dbReference type="STRING" id="312017.Q239M8"/>
<dbReference type="EMBL" id="GG662729">
    <property type="protein sequence ID" value="EAR93242.1"/>
    <property type="molecule type" value="Genomic_DNA"/>
</dbReference>
<feature type="repeat" description="TPR" evidence="3">
    <location>
        <begin position="118"/>
        <end position="151"/>
    </location>
</feature>
<dbReference type="InParanoid" id="Q239M8"/>
<dbReference type="SUPFAM" id="SSF48452">
    <property type="entry name" value="TPR-like"/>
    <property type="match status" value="2"/>
</dbReference>
<feature type="repeat" description="TPR" evidence="3">
    <location>
        <begin position="163"/>
        <end position="196"/>
    </location>
</feature>
<dbReference type="AlphaFoldDB" id="Q239M8"/>
<keyword evidence="1" id="KW-0677">Repeat</keyword>
<dbReference type="OMA" id="FNQDDQM"/>
<dbReference type="KEGG" id="tet:TTHERM_01119520"/>
<dbReference type="SMART" id="SM00028">
    <property type="entry name" value="TPR"/>
    <property type="match status" value="5"/>
</dbReference>
<feature type="compositionally biased region" description="Basic and acidic residues" evidence="4">
    <location>
        <begin position="1"/>
        <end position="12"/>
    </location>
</feature>
<evidence type="ECO:0000313" key="6">
    <source>
        <dbReference type="Proteomes" id="UP000009168"/>
    </source>
</evidence>
<dbReference type="OrthoDB" id="626167at2759"/>
<accession>Q239M8</accession>
<gene>
    <name evidence="5" type="ORF">TTHERM_01119520</name>
</gene>
<dbReference type="Gene3D" id="1.25.40.10">
    <property type="entry name" value="Tetratricopeptide repeat domain"/>
    <property type="match status" value="2"/>
</dbReference>
<feature type="compositionally biased region" description="Acidic residues" evidence="4">
    <location>
        <begin position="13"/>
        <end position="23"/>
    </location>
</feature>
<proteinExistence type="predicted"/>
<feature type="region of interest" description="Disordered" evidence="4">
    <location>
        <begin position="1"/>
        <end position="28"/>
    </location>
</feature>
<dbReference type="HOGENOM" id="CLU_620340_0_0_1"/>
<keyword evidence="2 3" id="KW-0802">TPR repeat</keyword>
<dbReference type="PANTHER" id="PTHR45641">
    <property type="entry name" value="TETRATRICOPEPTIDE REPEAT PROTEIN (AFU_ORTHOLOGUE AFUA_6G03870)"/>
    <property type="match status" value="1"/>
</dbReference>
<protein>
    <submittedName>
        <fullName evidence="5">Tetratricopeptide repeat protein</fullName>
    </submittedName>
</protein>
<reference evidence="6" key="1">
    <citation type="journal article" date="2006" name="PLoS Biol.">
        <title>Macronuclear genome sequence of the ciliate Tetrahymena thermophila, a model eukaryote.</title>
        <authorList>
            <person name="Eisen J.A."/>
            <person name="Coyne R.S."/>
            <person name="Wu M."/>
            <person name="Wu D."/>
            <person name="Thiagarajan M."/>
            <person name="Wortman J.R."/>
            <person name="Badger J.H."/>
            <person name="Ren Q."/>
            <person name="Amedeo P."/>
            <person name="Jones K.M."/>
            <person name="Tallon L.J."/>
            <person name="Delcher A.L."/>
            <person name="Salzberg S.L."/>
            <person name="Silva J.C."/>
            <person name="Haas B.J."/>
            <person name="Majoros W.H."/>
            <person name="Farzad M."/>
            <person name="Carlton J.M."/>
            <person name="Smith R.K. Jr."/>
            <person name="Garg J."/>
            <person name="Pearlman R.E."/>
            <person name="Karrer K.M."/>
            <person name="Sun L."/>
            <person name="Manning G."/>
            <person name="Elde N.C."/>
            <person name="Turkewitz A.P."/>
            <person name="Asai D.J."/>
            <person name="Wilkes D.E."/>
            <person name="Wang Y."/>
            <person name="Cai H."/>
            <person name="Collins K."/>
            <person name="Stewart B.A."/>
            <person name="Lee S.R."/>
            <person name="Wilamowska K."/>
            <person name="Weinberg Z."/>
            <person name="Ruzzo W.L."/>
            <person name="Wloga D."/>
            <person name="Gaertig J."/>
            <person name="Frankel J."/>
            <person name="Tsao C.-C."/>
            <person name="Gorovsky M.A."/>
            <person name="Keeling P.J."/>
            <person name="Waller R.F."/>
            <person name="Patron N.J."/>
            <person name="Cherry J.M."/>
            <person name="Stover N.A."/>
            <person name="Krieger C.J."/>
            <person name="del Toro C."/>
            <person name="Ryder H.F."/>
            <person name="Williamson S.C."/>
            <person name="Barbeau R.A."/>
            <person name="Hamilton E.P."/>
            <person name="Orias E."/>
        </authorList>
    </citation>
    <scope>NUCLEOTIDE SEQUENCE [LARGE SCALE GENOMIC DNA]</scope>
    <source>
        <strain evidence="6">SB210</strain>
    </source>
</reference>
<dbReference type="PANTHER" id="PTHR45641:SF19">
    <property type="entry name" value="NEPHROCYSTIN-3"/>
    <property type="match status" value="1"/>
</dbReference>
<evidence type="ECO:0000256" key="4">
    <source>
        <dbReference type="SAM" id="MobiDB-lite"/>
    </source>
</evidence>
<dbReference type="Proteomes" id="UP000009168">
    <property type="component" value="Unassembled WGS sequence"/>
</dbReference>
<name>Q239M8_TETTS</name>
<dbReference type="PROSITE" id="PS50005">
    <property type="entry name" value="TPR"/>
    <property type="match status" value="2"/>
</dbReference>
<dbReference type="RefSeq" id="XP_001013487.1">
    <property type="nucleotide sequence ID" value="XM_001013487.1"/>
</dbReference>